<proteinExistence type="predicted"/>
<reference evidence="2" key="1">
    <citation type="journal article" date="2023" name="Nat. Plants">
        <title>Single-cell RNA sequencing provides a high-resolution roadmap for understanding the multicellular compartmentation of specialized metabolism.</title>
        <authorList>
            <person name="Sun S."/>
            <person name="Shen X."/>
            <person name="Li Y."/>
            <person name="Li Y."/>
            <person name="Wang S."/>
            <person name="Li R."/>
            <person name="Zhang H."/>
            <person name="Shen G."/>
            <person name="Guo B."/>
            <person name="Wei J."/>
            <person name="Xu J."/>
            <person name="St-Pierre B."/>
            <person name="Chen S."/>
            <person name="Sun C."/>
        </authorList>
    </citation>
    <scope>NUCLEOTIDE SEQUENCE [LARGE SCALE GENOMIC DNA]</scope>
</reference>
<protein>
    <submittedName>
        <fullName evidence="1">Uncharacterized protein</fullName>
    </submittedName>
</protein>
<dbReference type="EMBL" id="CM044702">
    <property type="protein sequence ID" value="KAI5675569.1"/>
    <property type="molecule type" value="Genomic_DNA"/>
</dbReference>
<keyword evidence="2" id="KW-1185">Reference proteome</keyword>
<evidence type="ECO:0000313" key="2">
    <source>
        <dbReference type="Proteomes" id="UP001060085"/>
    </source>
</evidence>
<accession>A0ACC0BSJ6</accession>
<gene>
    <name evidence="1" type="ORF">M9H77_06519</name>
</gene>
<sequence length="547" mass="61331">MAKYFTLLVNVIFLFLIFFVIIHFNSIHIKNPNSLISSYKLFDEEIGCKGIQKYHKKQAKCSYIKSHKGCQSKGYISYLRLFYCTFSPNLGYFLLAIWLLVLFYLLGDTSQTYFCESLEGLSRNLKLSPVIAGVTLLSLGNGAPDVFGSIISFMGDGSTSDIGLNSILGGSFFISTVVVGIISILLSNHHRIISSSSFICNFLFLIFSLFCLLVIIIIGKINFWGALFFFSLYFIYAAVIFSLEAYSRRGRIAEELEVPILDFEDQITKERGRRIRGAHMEFLKKFLWVLEIPLDLPRKLTIPIFSEKKWSKPVGIISTALAPVLMASIWNLNYPKSNQLVYGIGGLVGFFSSILLFFISDSFNPPRKCKFPWLLESFLMSITWTYILAQELISLMASLGIILGISHSVMGLLILAWGNSLGDLFSNVTMAQNGGQGGAQVAISGCYSGPVFNILVGLGLSLAMSSWALYPSSLTITSDSSLYETFGFFLVAMVWGFLILRIRKMRLDKVLGIGLLTIYSCFLVFKLARTFGLVQFQFSLSYFKLKY</sequence>
<dbReference type="Proteomes" id="UP001060085">
    <property type="component" value="Linkage Group LG02"/>
</dbReference>
<comment type="caution">
    <text evidence="1">The sequence shown here is derived from an EMBL/GenBank/DDBJ whole genome shotgun (WGS) entry which is preliminary data.</text>
</comment>
<evidence type="ECO:0000313" key="1">
    <source>
        <dbReference type="EMBL" id="KAI5675569.1"/>
    </source>
</evidence>
<organism evidence="1 2">
    <name type="scientific">Catharanthus roseus</name>
    <name type="common">Madagascar periwinkle</name>
    <name type="synonym">Vinca rosea</name>
    <dbReference type="NCBI Taxonomy" id="4058"/>
    <lineage>
        <taxon>Eukaryota</taxon>
        <taxon>Viridiplantae</taxon>
        <taxon>Streptophyta</taxon>
        <taxon>Embryophyta</taxon>
        <taxon>Tracheophyta</taxon>
        <taxon>Spermatophyta</taxon>
        <taxon>Magnoliopsida</taxon>
        <taxon>eudicotyledons</taxon>
        <taxon>Gunneridae</taxon>
        <taxon>Pentapetalae</taxon>
        <taxon>asterids</taxon>
        <taxon>lamiids</taxon>
        <taxon>Gentianales</taxon>
        <taxon>Apocynaceae</taxon>
        <taxon>Rauvolfioideae</taxon>
        <taxon>Vinceae</taxon>
        <taxon>Catharanthinae</taxon>
        <taxon>Catharanthus</taxon>
    </lineage>
</organism>
<name>A0ACC0BSJ6_CATRO</name>